<keyword evidence="3" id="KW-0546">Nucleotide metabolism</keyword>
<dbReference type="GO" id="GO:0009117">
    <property type="term" value="P:nucleotide metabolic process"/>
    <property type="evidence" value="ECO:0007669"/>
    <property type="project" value="UniProtKB-KW"/>
</dbReference>
<comment type="catalytic activity">
    <reaction evidence="3">
        <text>UTP + H2O = UMP + diphosphate + H(+)</text>
        <dbReference type="Rhea" id="RHEA:29395"/>
        <dbReference type="ChEBI" id="CHEBI:15377"/>
        <dbReference type="ChEBI" id="CHEBI:15378"/>
        <dbReference type="ChEBI" id="CHEBI:33019"/>
        <dbReference type="ChEBI" id="CHEBI:46398"/>
        <dbReference type="ChEBI" id="CHEBI:57865"/>
        <dbReference type="EC" id="3.6.1.9"/>
    </reaction>
</comment>
<dbReference type="Pfam" id="PF02545">
    <property type="entry name" value="Maf"/>
    <property type="match status" value="1"/>
</dbReference>
<dbReference type="PATRIC" id="fig|1423727.3.peg.1666"/>
<comment type="caution">
    <text evidence="4">The sequence shown here is derived from an EMBL/GenBank/DDBJ whole genome shotgun (WGS) entry which is preliminary data.</text>
</comment>
<sequence>MIILGSRSPRRQELLRLIVPDFEVQPAQIDERALPILPAPEYVASLAAEKGADLAKRYPMATIITADTMVSYQHQLLGKPANRQAAFDTLHMLSGQVHEVYTGVQVLQPKQPATRAVVETKVWFWPLTAAEIEAYLDTNEYRDKAGSYGIQGYGARLVERIDGDFYNVVGLPVSTLARMLRAN</sequence>
<keyword evidence="5" id="KW-1185">Reference proteome</keyword>
<gene>
    <name evidence="4" type="ORF">FC34_GL001644</name>
</gene>
<dbReference type="AlphaFoldDB" id="A0A0R2B5K8"/>
<accession>A0A0R2B5K8</accession>
<keyword evidence="3" id="KW-0963">Cytoplasm</keyword>
<dbReference type="PANTHER" id="PTHR43213">
    <property type="entry name" value="BIFUNCTIONAL DTTP/UTP PYROPHOSPHATASE/METHYLTRANSFERASE PROTEIN-RELATED"/>
    <property type="match status" value="1"/>
</dbReference>
<organism evidence="4 5">
    <name type="scientific">Lacticaseibacillus brantae DSM 23927</name>
    <dbReference type="NCBI Taxonomy" id="1423727"/>
    <lineage>
        <taxon>Bacteria</taxon>
        <taxon>Bacillati</taxon>
        <taxon>Bacillota</taxon>
        <taxon>Bacilli</taxon>
        <taxon>Lactobacillales</taxon>
        <taxon>Lactobacillaceae</taxon>
        <taxon>Lacticaseibacillus</taxon>
    </lineage>
</organism>
<dbReference type="HAMAP" id="MF_00528">
    <property type="entry name" value="Maf"/>
    <property type="match status" value="1"/>
</dbReference>
<comment type="function">
    <text evidence="3">Nucleoside triphosphate pyrophosphatase that hydrolyzes dTTP and UTP. May have a dual role in cell division arrest and in preventing the incorporation of modified nucleotides into cellular nucleic acids.</text>
</comment>
<dbReference type="EC" id="3.6.1.9" evidence="3"/>
<feature type="site" description="Important for substrate specificity" evidence="3">
    <location>
        <position position="10"/>
    </location>
</feature>
<keyword evidence="2 3" id="KW-0378">Hydrolase</keyword>
<dbReference type="NCBIfam" id="TIGR00172">
    <property type="entry name" value="maf"/>
    <property type="match status" value="1"/>
</dbReference>
<dbReference type="PIRSF" id="PIRSF006305">
    <property type="entry name" value="Maf"/>
    <property type="match status" value="1"/>
</dbReference>
<dbReference type="Proteomes" id="UP000051672">
    <property type="component" value="Unassembled WGS sequence"/>
</dbReference>
<evidence type="ECO:0000256" key="1">
    <source>
        <dbReference type="ARBA" id="ARBA00001968"/>
    </source>
</evidence>
<comment type="caution">
    <text evidence="3">Lacks conserved residue(s) required for the propagation of feature annotation.</text>
</comment>
<name>A0A0R2B5K8_9LACO</name>
<dbReference type="OrthoDB" id="9807767at2"/>
<evidence type="ECO:0000313" key="4">
    <source>
        <dbReference type="EMBL" id="KRM71529.1"/>
    </source>
</evidence>
<reference evidence="4 5" key="1">
    <citation type="journal article" date="2015" name="Genome Announc.">
        <title>Expanding the biotechnology potential of lactobacilli through comparative genomics of 213 strains and associated genera.</title>
        <authorList>
            <person name="Sun Z."/>
            <person name="Harris H.M."/>
            <person name="McCann A."/>
            <person name="Guo C."/>
            <person name="Argimon S."/>
            <person name="Zhang W."/>
            <person name="Yang X."/>
            <person name="Jeffery I.B."/>
            <person name="Cooney J.C."/>
            <person name="Kagawa T.F."/>
            <person name="Liu W."/>
            <person name="Song Y."/>
            <person name="Salvetti E."/>
            <person name="Wrobel A."/>
            <person name="Rasinkangas P."/>
            <person name="Parkhill J."/>
            <person name="Rea M.C."/>
            <person name="O'Sullivan O."/>
            <person name="Ritari J."/>
            <person name="Douillard F.P."/>
            <person name="Paul Ross R."/>
            <person name="Yang R."/>
            <person name="Briner A.E."/>
            <person name="Felis G.E."/>
            <person name="de Vos W.M."/>
            <person name="Barrangou R."/>
            <person name="Klaenhammer T.R."/>
            <person name="Caufield P.W."/>
            <person name="Cui Y."/>
            <person name="Zhang H."/>
            <person name="O'Toole P.W."/>
        </authorList>
    </citation>
    <scope>NUCLEOTIDE SEQUENCE [LARGE SCALE GENOMIC DNA]</scope>
    <source>
        <strain evidence="4 5">DSM 23927</strain>
    </source>
</reference>
<dbReference type="SUPFAM" id="SSF52972">
    <property type="entry name" value="ITPase-like"/>
    <property type="match status" value="1"/>
</dbReference>
<evidence type="ECO:0000313" key="5">
    <source>
        <dbReference type="Proteomes" id="UP000051672"/>
    </source>
</evidence>
<evidence type="ECO:0000256" key="3">
    <source>
        <dbReference type="HAMAP-Rule" id="MF_00528"/>
    </source>
</evidence>
<dbReference type="GO" id="GO:0036221">
    <property type="term" value="F:UTP diphosphatase activity"/>
    <property type="evidence" value="ECO:0007669"/>
    <property type="project" value="RHEA"/>
</dbReference>
<dbReference type="CDD" id="cd00555">
    <property type="entry name" value="Maf"/>
    <property type="match status" value="1"/>
</dbReference>
<feature type="site" description="Important for substrate specificity" evidence="3">
    <location>
        <position position="68"/>
    </location>
</feature>
<dbReference type="GO" id="GO:0005737">
    <property type="term" value="C:cytoplasm"/>
    <property type="evidence" value="ECO:0007669"/>
    <property type="project" value="UniProtKB-SubCell"/>
</dbReference>
<dbReference type="GO" id="GO:0036218">
    <property type="term" value="F:dTTP diphosphatase activity"/>
    <property type="evidence" value="ECO:0007669"/>
    <property type="project" value="RHEA"/>
</dbReference>
<dbReference type="RefSeq" id="WP_057894916.1">
    <property type="nucleotide sequence ID" value="NZ_AYZQ01000004.1"/>
</dbReference>
<dbReference type="STRING" id="1423727.FC34_GL001644"/>
<dbReference type="InterPro" id="IPR029001">
    <property type="entry name" value="ITPase-like_fam"/>
</dbReference>
<feature type="active site" description="Proton acceptor" evidence="3">
    <location>
        <position position="67"/>
    </location>
</feature>
<comment type="cofactor">
    <cofactor evidence="1 3">
        <name>a divalent metal cation</name>
        <dbReference type="ChEBI" id="CHEBI:60240"/>
    </cofactor>
</comment>
<comment type="similarity">
    <text evidence="3">Belongs to the Maf family. YhdE subfamily.</text>
</comment>
<dbReference type="Gene3D" id="3.90.950.10">
    <property type="match status" value="1"/>
</dbReference>
<dbReference type="EMBL" id="AYZQ01000004">
    <property type="protein sequence ID" value="KRM71529.1"/>
    <property type="molecule type" value="Genomic_DNA"/>
</dbReference>
<protein>
    <recommendedName>
        <fullName evidence="3">dTTP/UTP pyrophosphatase</fullName>
        <shortName evidence="3">dTTPase/UTPase</shortName>
        <ecNumber evidence="3">3.6.1.9</ecNumber>
    </recommendedName>
    <alternativeName>
        <fullName evidence="3">Nucleoside triphosphate pyrophosphatase</fullName>
    </alternativeName>
    <alternativeName>
        <fullName evidence="3">Nucleotide pyrophosphatase</fullName>
        <shortName evidence="3">Nucleotide PPase</shortName>
    </alternativeName>
</protein>
<feature type="site" description="Important for substrate specificity" evidence="3">
    <location>
        <position position="151"/>
    </location>
</feature>
<evidence type="ECO:0000256" key="2">
    <source>
        <dbReference type="ARBA" id="ARBA00022801"/>
    </source>
</evidence>
<comment type="subcellular location">
    <subcellularLocation>
        <location evidence="3">Cytoplasm</location>
    </subcellularLocation>
</comment>
<dbReference type="PANTHER" id="PTHR43213:SF5">
    <property type="entry name" value="BIFUNCTIONAL DTTP_UTP PYROPHOSPHATASE_METHYLTRANSFERASE PROTEIN-RELATED"/>
    <property type="match status" value="1"/>
</dbReference>
<dbReference type="InterPro" id="IPR003697">
    <property type="entry name" value="Maf-like"/>
</dbReference>
<proteinExistence type="inferred from homology"/>
<comment type="catalytic activity">
    <reaction evidence="3">
        <text>dTTP + H2O = dTMP + diphosphate + H(+)</text>
        <dbReference type="Rhea" id="RHEA:28534"/>
        <dbReference type="ChEBI" id="CHEBI:15377"/>
        <dbReference type="ChEBI" id="CHEBI:15378"/>
        <dbReference type="ChEBI" id="CHEBI:33019"/>
        <dbReference type="ChEBI" id="CHEBI:37568"/>
        <dbReference type="ChEBI" id="CHEBI:63528"/>
        <dbReference type="EC" id="3.6.1.9"/>
    </reaction>
</comment>